<dbReference type="Proteomes" id="UP000790787">
    <property type="component" value="Chromosome 2"/>
</dbReference>
<accession>A0AC58SI08</accession>
<sequence length="162" mass="18119">MSNYVGVTSPSSNCQYPISNSVCYQALASTYQKCLAAYSAEVEPKSFSVAAKDPKWVAAMQQEIQALEDNQTSSIVSLPLRKHPIGCKWILKIKYKALGEVERYKARLVTKGYTQNEGLDYIDTFSLVAKMVTVISIIAVQLTFDGLYTRWISIIPFYKGIL</sequence>
<protein>
    <submittedName>
        <fullName evidence="2">Mitochondrial protein AtMg00820</fullName>
    </submittedName>
</protein>
<dbReference type="RefSeq" id="XP_075084605.1">
    <property type="nucleotide sequence ID" value="XM_075228504.1"/>
</dbReference>
<keyword evidence="1" id="KW-1185">Reference proteome</keyword>
<gene>
    <name evidence="2" type="primary">LOC142167938</name>
</gene>
<evidence type="ECO:0000313" key="2">
    <source>
        <dbReference type="RefSeq" id="XP_075084605.1"/>
    </source>
</evidence>
<evidence type="ECO:0000313" key="1">
    <source>
        <dbReference type="Proteomes" id="UP000790787"/>
    </source>
</evidence>
<organism evidence="1 2">
    <name type="scientific">Nicotiana tabacum</name>
    <name type="common">Common tobacco</name>
    <dbReference type="NCBI Taxonomy" id="4097"/>
    <lineage>
        <taxon>Eukaryota</taxon>
        <taxon>Viridiplantae</taxon>
        <taxon>Streptophyta</taxon>
        <taxon>Embryophyta</taxon>
        <taxon>Tracheophyta</taxon>
        <taxon>Spermatophyta</taxon>
        <taxon>Magnoliopsida</taxon>
        <taxon>eudicotyledons</taxon>
        <taxon>Gunneridae</taxon>
        <taxon>Pentapetalae</taxon>
        <taxon>asterids</taxon>
        <taxon>lamiids</taxon>
        <taxon>Solanales</taxon>
        <taxon>Solanaceae</taxon>
        <taxon>Nicotianoideae</taxon>
        <taxon>Nicotianeae</taxon>
        <taxon>Nicotiana</taxon>
    </lineage>
</organism>
<name>A0AC58SI08_TOBAC</name>
<proteinExistence type="predicted"/>
<reference evidence="2" key="2">
    <citation type="submission" date="2025-08" db="UniProtKB">
        <authorList>
            <consortium name="RefSeq"/>
        </authorList>
    </citation>
    <scope>IDENTIFICATION</scope>
    <source>
        <tissue evidence="2">Leaf</tissue>
    </source>
</reference>
<reference evidence="1" key="1">
    <citation type="journal article" date="2014" name="Nat. Commun.">
        <title>The tobacco genome sequence and its comparison with those of tomato and potato.</title>
        <authorList>
            <person name="Sierro N."/>
            <person name="Battey J.N."/>
            <person name="Ouadi S."/>
            <person name="Bakaher N."/>
            <person name="Bovet L."/>
            <person name="Willig A."/>
            <person name="Goepfert S."/>
            <person name="Peitsch M.C."/>
            <person name="Ivanov N.V."/>
        </authorList>
    </citation>
    <scope>NUCLEOTIDE SEQUENCE [LARGE SCALE GENOMIC DNA]</scope>
</reference>